<feature type="compositionally biased region" description="Basic and acidic residues" evidence="2">
    <location>
        <begin position="335"/>
        <end position="344"/>
    </location>
</feature>
<keyword evidence="1" id="KW-0862">Zinc</keyword>
<feature type="region of interest" description="Disordered" evidence="2">
    <location>
        <begin position="98"/>
        <end position="126"/>
    </location>
</feature>
<feature type="compositionally biased region" description="Polar residues" evidence="2">
    <location>
        <begin position="267"/>
        <end position="277"/>
    </location>
</feature>
<keyword evidence="1" id="KW-0863">Zinc-finger</keyword>
<feature type="compositionally biased region" description="Pro residues" evidence="2">
    <location>
        <begin position="1"/>
        <end position="10"/>
    </location>
</feature>
<reference evidence="4" key="1">
    <citation type="submission" date="2018-08" db="EMBL/GenBank/DDBJ databases">
        <authorList>
            <person name="Rossello M."/>
        </authorList>
    </citation>
    <scope>NUCLEOTIDE SEQUENCE [LARGE SCALE GENOMIC DNA]</scope>
    <source>
        <strain evidence="4">cv. Chinese Spring</strain>
    </source>
</reference>
<feature type="compositionally biased region" description="Basic and acidic residues" evidence="2">
    <location>
        <begin position="392"/>
        <end position="422"/>
    </location>
</feature>
<dbReference type="Gramene" id="TraesCS4A02G311200.1">
    <property type="protein sequence ID" value="TraesCS4A02G311200.1"/>
    <property type="gene ID" value="TraesCS4A02G311200"/>
</dbReference>
<dbReference type="InterPro" id="IPR013083">
    <property type="entry name" value="Znf_RING/FYVE/PHD"/>
</dbReference>
<dbReference type="Gramene" id="TraesWEE_scaffold_003125_01G000500.1">
    <property type="protein sequence ID" value="TraesWEE_scaffold_003125_01G000500.1"/>
    <property type="gene ID" value="TraesWEE_scaffold_003125_01G000500"/>
</dbReference>
<dbReference type="Gramene" id="TraesSYM4A03G02178070.1">
    <property type="protein sequence ID" value="TraesSYM4A03G02178070.1"/>
    <property type="gene ID" value="TraesSYM4A03G02178070"/>
</dbReference>
<feature type="compositionally biased region" description="Basic and acidic residues" evidence="2">
    <location>
        <begin position="19"/>
        <end position="28"/>
    </location>
</feature>
<sequence>MADAPPPAPVTAPRRRPRREPSEPRSESDWEEGSSSREGSPGADSADGDAVRRAARRWSDDRAARISGTAADAGWWLGEIERDRVRLVRDWVQVQMEAARDRDRDQGGADGGDPPHPPPSPAAGPRIRGRQARLELVMRLAADRHAELQRLSLRRAVSAFPHRNRIHALLRGRFLRNGGLPEEERRQPSVAARELGQLRQRHPVSGLRLENLVRGQAASRSDSSSAQTVELSTIDHSESSRAASEDTQDMHRQANDNVDLQRIGETATGSDYGSNAPSIAEGLSEPHSQEEGWQEDLEVVDRRRDWDQFSHAITTTGEGSGRNWIESADSSSSSSDERTTEAGDRQGASYLLETSDESTISDNNLPEAHEEQLDSNHLPEALEGNNHLQEARGEWNREGNDPAQVRDEWPSDDHFPEMNEVWHDDDESNGSAHNWHDDHSEQPVDQESTLIRRVNTFTPGDDDNVYSTELRELLSRRSVSNLLDSAFRENLDRLIRSYVERQGRGPLSLNLQGTPAVAAATPDQQEQDQEEQRHGDDDEEQQLLRDAANVRPRLVIPPPPMPPRQPLWHSELHHNNWMRQNINRSDIEWEAINDLRADMARLQQGMGHMQRMLEACMDMQLELQRSVRQEVSAALNRFIGEQGEPKETIDDGSKWMNVRKGTCCVCCDTPIDSLLYRCGHMCTCSKCANELVRSGGKCPLCRAPIIEVIRAYFIM</sequence>
<keyword evidence="1" id="KW-0479">Metal-binding</keyword>
<dbReference type="OMA" id="VWHEDAS"/>
<dbReference type="Gramene" id="TraesJUL4A03G02170640.1">
    <property type="protein sequence ID" value="TraesJUL4A03G02170640.1"/>
    <property type="gene ID" value="TraesJUL4A03G02170640"/>
</dbReference>
<dbReference type="Gramene" id="TraesROB_scaffold_027952_01G001300.1">
    <property type="protein sequence ID" value="TraesROB_scaffold_027952_01G001300.1"/>
    <property type="gene ID" value="TraesROB_scaffold_027952_01G001300"/>
</dbReference>
<dbReference type="GO" id="GO:0008270">
    <property type="term" value="F:zinc ion binding"/>
    <property type="evidence" value="ECO:0007669"/>
    <property type="project" value="UniProtKB-KW"/>
</dbReference>
<organism evidence="4">
    <name type="scientific">Triticum aestivum</name>
    <name type="common">Wheat</name>
    <dbReference type="NCBI Taxonomy" id="4565"/>
    <lineage>
        <taxon>Eukaryota</taxon>
        <taxon>Viridiplantae</taxon>
        <taxon>Streptophyta</taxon>
        <taxon>Embryophyta</taxon>
        <taxon>Tracheophyta</taxon>
        <taxon>Spermatophyta</taxon>
        <taxon>Magnoliopsida</taxon>
        <taxon>Liliopsida</taxon>
        <taxon>Poales</taxon>
        <taxon>Poaceae</taxon>
        <taxon>BOP clade</taxon>
        <taxon>Pooideae</taxon>
        <taxon>Triticodae</taxon>
        <taxon>Triticeae</taxon>
        <taxon>Triticinae</taxon>
        <taxon>Triticum</taxon>
    </lineage>
</organism>
<feature type="compositionally biased region" description="Low complexity" evidence="2">
    <location>
        <begin position="217"/>
        <end position="226"/>
    </location>
</feature>
<dbReference type="Gene3D" id="3.30.40.10">
    <property type="entry name" value="Zinc/RING finger domain, C3HC4 (zinc finger)"/>
    <property type="match status" value="1"/>
</dbReference>
<feature type="region of interest" description="Disordered" evidence="2">
    <location>
        <begin position="214"/>
        <end position="294"/>
    </location>
</feature>
<dbReference type="Gramene" id="TraesJAG4A03G02152070.1">
    <property type="protein sequence ID" value="TraesJAG4A03G02152070.1"/>
    <property type="gene ID" value="TraesJAG4A03G02152070"/>
</dbReference>
<keyword evidence="5" id="KW-1185">Reference proteome</keyword>
<dbReference type="Gramene" id="TraesCS4A03G0779600.1">
    <property type="protein sequence ID" value="TraesCS4A03G0779600.1.CDS"/>
    <property type="gene ID" value="TraesCS4A03G0779600"/>
</dbReference>
<dbReference type="Gramene" id="TraesMAC4A03G02149580.1">
    <property type="protein sequence ID" value="TraesMAC4A03G02149580.1"/>
    <property type="gene ID" value="TraesMAC4A03G02149580"/>
</dbReference>
<accession>A0A3B6HY65</accession>
<dbReference type="Gramene" id="TraesCLE_scaffold_105272_01G000200.1">
    <property type="protein sequence ID" value="TraesCLE_scaffold_105272_01G000200.1"/>
    <property type="gene ID" value="TraesCLE_scaffold_105272_01G000200"/>
</dbReference>
<reference evidence="4" key="2">
    <citation type="submission" date="2018-10" db="UniProtKB">
        <authorList>
            <consortium name="EnsemblPlants"/>
        </authorList>
    </citation>
    <scope>IDENTIFICATION</scope>
</reference>
<evidence type="ECO:0000313" key="4">
    <source>
        <dbReference type="EnsemblPlants" id="TraesCS4A02G311200.1"/>
    </source>
</evidence>
<evidence type="ECO:0000256" key="1">
    <source>
        <dbReference type="PROSITE-ProRule" id="PRU00175"/>
    </source>
</evidence>
<dbReference type="PROSITE" id="PS50089">
    <property type="entry name" value="ZF_RING_2"/>
    <property type="match status" value="1"/>
</dbReference>
<dbReference type="PANTHER" id="PTHR46519:SF17">
    <property type="entry name" value="RING-TYPE DOMAIN-CONTAINING PROTEIN"/>
    <property type="match status" value="1"/>
</dbReference>
<evidence type="ECO:0000313" key="5">
    <source>
        <dbReference type="Proteomes" id="UP000019116"/>
    </source>
</evidence>
<dbReference type="STRING" id="4565.A0A3B6HY65"/>
<dbReference type="Gramene" id="TraesNOR4A03G02172860.1">
    <property type="protein sequence ID" value="TraesNOR4A03G02172860.1"/>
    <property type="gene ID" value="TraesNOR4A03G02172860"/>
</dbReference>
<dbReference type="AlphaFoldDB" id="A0A3B6HY65"/>
<feature type="region of interest" description="Disordered" evidence="2">
    <location>
        <begin position="312"/>
        <end position="347"/>
    </location>
</feature>
<dbReference type="SMR" id="A0A3B6HY65"/>
<feature type="region of interest" description="Disordered" evidence="2">
    <location>
        <begin position="516"/>
        <end position="540"/>
    </location>
</feature>
<dbReference type="InterPro" id="IPR001841">
    <property type="entry name" value="Znf_RING"/>
</dbReference>
<dbReference type="EnsemblPlants" id="TraesCS4A02G311200.1">
    <property type="protein sequence ID" value="TraesCS4A02G311200.1"/>
    <property type="gene ID" value="TraesCS4A02G311200"/>
</dbReference>
<feature type="compositionally biased region" description="Basic and acidic residues" evidence="2">
    <location>
        <begin position="98"/>
        <end position="107"/>
    </location>
</feature>
<dbReference type="Gramene" id="TraesLAC4A03G02099370.1">
    <property type="protein sequence ID" value="TraesLAC4A03G02099370.1"/>
    <property type="gene ID" value="TraesLAC4A03G02099370"/>
</dbReference>
<dbReference type="SUPFAM" id="SSF57850">
    <property type="entry name" value="RING/U-box"/>
    <property type="match status" value="1"/>
</dbReference>
<proteinExistence type="predicted"/>
<dbReference type="Gramene" id="TraesRN4A0100801400.1">
    <property type="protein sequence ID" value="TraesRN4A0100801400.1"/>
    <property type="gene ID" value="TraesRN4A0100801400"/>
</dbReference>
<evidence type="ECO:0000259" key="3">
    <source>
        <dbReference type="PROSITE" id="PS50089"/>
    </source>
</evidence>
<dbReference type="CDD" id="cd16647">
    <property type="entry name" value="mRING-HC-C3HC5_NEU1"/>
    <property type="match status" value="1"/>
</dbReference>
<dbReference type="Gramene" id="TraesPARA_EIv1.0_1232590.1">
    <property type="protein sequence ID" value="TraesPARA_EIv1.0_1232590.1.CDS"/>
    <property type="gene ID" value="TraesPARA_EIv1.0_1232590"/>
</dbReference>
<feature type="compositionally biased region" description="Low complexity" evidence="2">
    <location>
        <begin position="36"/>
        <end position="45"/>
    </location>
</feature>
<dbReference type="Gramene" id="TraesCAD_scaffold_046584_01G001000.1">
    <property type="protein sequence ID" value="TraesCAD_scaffold_046584_01G001000.1"/>
    <property type="gene ID" value="TraesCAD_scaffold_046584_01G001000"/>
</dbReference>
<dbReference type="PANTHER" id="PTHR46519">
    <property type="entry name" value="RING/U-BOX SUPERFAMILY PROTEIN"/>
    <property type="match status" value="1"/>
</dbReference>
<feature type="domain" description="RING-type" evidence="3">
    <location>
        <begin position="663"/>
        <end position="702"/>
    </location>
</feature>
<feature type="region of interest" description="Disordered" evidence="2">
    <location>
        <begin position="1"/>
        <end position="64"/>
    </location>
</feature>
<dbReference type="Gramene" id="TraesSTA4A03G02147570.1">
    <property type="protein sequence ID" value="TraesSTA4A03G02147570.1"/>
    <property type="gene ID" value="TraesSTA4A03G02147570"/>
</dbReference>
<name>A0A3B6HY65_WHEAT</name>
<evidence type="ECO:0000256" key="2">
    <source>
        <dbReference type="SAM" id="MobiDB-lite"/>
    </source>
</evidence>
<dbReference type="Gramene" id="TraesARI4A03G02188860.1">
    <property type="protein sequence ID" value="TraesARI4A03G02188860.1"/>
    <property type="gene ID" value="TraesARI4A03G02188860"/>
</dbReference>
<protein>
    <recommendedName>
        <fullName evidence="3">RING-type domain-containing protein</fullName>
    </recommendedName>
</protein>
<feature type="compositionally biased region" description="Basic and acidic residues" evidence="2">
    <location>
        <begin position="49"/>
        <end position="64"/>
    </location>
</feature>
<dbReference type="Pfam" id="PF13920">
    <property type="entry name" value="zf-C3HC4_3"/>
    <property type="match status" value="1"/>
</dbReference>
<feature type="region of interest" description="Disordered" evidence="2">
    <location>
        <begin position="392"/>
        <end position="446"/>
    </location>
</feature>
<dbReference type="Proteomes" id="UP000019116">
    <property type="component" value="Chromosome 4A"/>
</dbReference>